<keyword evidence="8" id="KW-0862">Zinc</keyword>
<keyword evidence="4" id="KW-0479">Metal-binding</keyword>
<dbReference type="Proteomes" id="UP000824998">
    <property type="component" value="Unassembled WGS sequence"/>
</dbReference>
<dbReference type="PANTHER" id="PTHR11685">
    <property type="entry name" value="RBR FAMILY RING FINGER AND IBR DOMAIN-CONTAINING"/>
    <property type="match status" value="1"/>
</dbReference>
<dbReference type="Pfam" id="PF01485">
    <property type="entry name" value="IBR"/>
    <property type="match status" value="1"/>
</dbReference>
<feature type="compositionally biased region" description="Basic and acidic residues" evidence="10">
    <location>
        <begin position="223"/>
        <end position="234"/>
    </location>
</feature>
<evidence type="ECO:0000256" key="6">
    <source>
        <dbReference type="ARBA" id="ARBA00022771"/>
    </source>
</evidence>
<keyword evidence="7" id="KW-0833">Ubl conjugation pathway</keyword>
<dbReference type="InterPro" id="IPR044066">
    <property type="entry name" value="TRIAD_supradom"/>
</dbReference>
<evidence type="ECO:0000256" key="10">
    <source>
        <dbReference type="SAM" id="MobiDB-lite"/>
    </source>
</evidence>
<keyword evidence="14" id="KW-1185">Reference proteome</keyword>
<feature type="region of interest" description="Disordered" evidence="10">
    <location>
        <begin position="31"/>
        <end position="56"/>
    </location>
</feature>
<dbReference type="InterPro" id="IPR031127">
    <property type="entry name" value="E3_UB_ligase_RBR"/>
</dbReference>
<organism evidence="13 14">
    <name type="scientific">Amylocarpus encephaloides</name>
    <dbReference type="NCBI Taxonomy" id="45428"/>
    <lineage>
        <taxon>Eukaryota</taxon>
        <taxon>Fungi</taxon>
        <taxon>Dikarya</taxon>
        <taxon>Ascomycota</taxon>
        <taxon>Pezizomycotina</taxon>
        <taxon>Leotiomycetes</taxon>
        <taxon>Helotiales</taxon>
        <taxon>Helotiales incertae sedis</taxon>
        <taxon>Amylocarpus</taxon>
    </lineage>
</organism>
<dbReference type="GO" id="GO:0008270">
    <property type="term" value="F:zinc ion binding"/>
    <property type="evidence" value="ECO:0007669"/>
    <property type="project" value="UniProtKB-KW"/>
</dbReference>
<evidence type="ECO:0000256" key="7">
    <source>
        <dbReference type="ARBA" id="ARBA00022786"/>
    </source>
</evidence>
<dbReference type="InterPro" id="IPR013083">
    <property type="entry name" value="Znf_RING/FYVE/PHD"/>
</dbReference>
<dbReference type="AlphaFoldDB" id="A0A9P8C4R8"/>
<keyword evidence="5" id="KW-0677">Repeat</keyword>
<protein>
    <recommendedName>
        <fullName evidence="2">RBR-type E3 ubiquitin transferase</fullName>
        <ecNumber evidence="2">2.3.2.31</ecNumber>
    </recommendedName>
</protein>
<evidence type="ECO:0000256" key="9">
    <source>
        <dbReference type="PROSITE-ProRule" id="PRU00175"/>
    </source>
</evidence>
<evidence type="ECO:0000256" key="2">
    <source>
        <dbReference type="ARBA" id="ARBA00012251"/>
    </source>
</evidence>
<dbReference type="GO" id="GO:0016567">
    <property type="term" value="P:protein ubiquitination"/>
    <property type="evidence" value="ECO:0007669"/>
    <property type="project" value="InterPro"/>
</dbReference>
<evidence type="ECO:0000256" key="5">
    <source>
        <dbReference type="ARBA" id="ARBA00022737"/>
    </source>
</evidence>
<comment type="caution">
    <text evidence="13">The sequence shown here is derived from an EMBL/GenBank/DDBJ whole genome shotgun (WGS) entry which is preliminary data.</text>
</comment>
<dbReference type="PROSITE" id="PS51873">
    <property type="entry name" value="TRIAD"/>
    <property type="match status" value="1"/>
</dbReference>
<dbReference type="SMART" id="SM00647">
    <property type="entry name" value="IBR"/>
    <property type="match status" value="1"/>
</dbReference>
<feature type="region of interest" description="Disordered" evidence="10">
    <location>
        <begin position="215"/>
        <end position="234"/>
    </location>
</feature>
<dbReference type="SUPFAM" id="SSF57850">
    <property type="entry name" value="RING/U-box"/>
    <property type="match status" value="3"/>
</dbReference>
<evidence type="ECO:0000256" key="8">
    <source>
        <dbReference type="ARBA" id="ARBA00022833"/>
    </source>
</evidence>
<feature type="domain" description="RING-type" evidence="11">
    <location>
        <begin position="64"/>
        <end position="118"/>
    </location>
</feature>
<sequence length="352" mass="40226">MRRTTSNPYEDMIKNAEADLERAYLESMKSFNDHSQKGSSEPPASPTLVSSEPFVSPENDPTSCIICTEDFSGEVRPPPWISLACLHEPSVCLGCLSKYIKHDLKNKIWNQLSCPECKALLIYEDIKRLADSETFAKYEQVSFRSAVGTDTNFVWCRGCDFGQLHESGASQPIIRCLKCGLRSCFVHGIAWHARLTCEEYDEMIRDPEGFKSELDKEDEEFDEAKRRQDEEDERLARSLMEREKLAEEGRQRQRHAEAQRQARAEQEAQAARKKREIQVQEIRKRQQEEKMSLATVKSTTKQCPGCQWPIQKNQGCSHMTCESLSPSLCEIFCSCLEAISRGLGYQSDQVTD</sequence>
<proteinExistence type="predicted"/>
<name>A0A9P8C4R8_9HELO</name>
<feature type="domain" description="RING-type" evidence="12">
    <location>
        <begin position="60"/>
        <end position="352"/>
    </location>
</feature>
<feature type="compositionally biased region" description="Basic and acidic residues" evidence="10">
    <location>
        <begin position="245"/>
        <end position="266"/>
    </location>
</feature>
<evidence type="ECO:0000259" key="11">
    <source>
        <dbReference type="PROSITE" id="PS50089"/>
    </source>
</evidence>
<dbReference type="OrthoDB" id="1431934at2759"/>
<keyword evidence="6 9" id="KW-0863">Zinc-finger</keyword>
<dbReference type="InterPro" id="IPR002867">
    <property type="entry name" value="IBR_dom"/>
</dbReference>
<dbReference type="PROSITE" id="PS50089">
    <property type="entry name" value="ZF_RING_2"/>
    <property type="match status" value="1"/>
</dbReference>
<keyword evidence="3" id="KW-0808">Transferase</keyword>
<evidence type="ECO:0000256" key="4">
    <source>
        <dbReference type="ARBA" id="ARBA00022723"/>
    </source>
</evidence>
<evidence type="ECO:0000256" key="3">
    <source>
        <dbReference type="ARBA" id="ARBA00022679"/>
    </source>
</evidence>
<dbReference type="InterPro" id="IPR001841">
    <property type="entry name" value="Znf_RING"/>
</dbReference>
<dbReference type="CDD" id="cd20335">
    <property type="entry name" value="BRcat_RBR"/>
    <property type="match status" value="1"/>
</dbReference>
<reference evidence="13" key="1">
    <citation type="journal article" date="2021" name="IMA Fungus">
        <title>Genomic characterization of three marine fungi, including Emericellopsis atlantica sp. nov. with signatures of a generalist lifestyle and marine biomass degradation.</title>
        <authorList>
            <person name="Hagestad O.C."/>
            <person name="Hou L."/>
            <person name="Andersen J.H."/>
            <person name="Hansen E.H."/>
            <person name="Altermark B."/>
            <person name="Li C."/>
            <person name="Kuhnert E."/>
            <person name="Cox R.J."/>
            <person name="Crous P.W."/>
            <person name="Spatafora J.W."/>
            <person name="Lail K."/>
            <person name="Amirebrahimi M."/>
            <person name="Lipzen A."/>
            <person name="Pangilinan J."/>
            <person name="Andreopoulos W."/>
            <person name="Hayes R.D."/>
            <person name="Ng V."/>
            <person name="Grigoriev I.V."/>
            <person name="Jackson S.A."/>
            <person name="Sutton T.D.S."/>
            <person name="Dobson A.D.W."/>
            <person name="Rama T."/>
        </authorList>
    </citation>
    <scope>NUCLEOTIDE SEQUENCE</scope>
    <source>
        <strain evidence="13">TRa018bII</strain>
    </source>
</reference>
<dbReference type="GO" id="GO:0061630">
    <property type="term" value="F:ubiquitin protein ligase activity"/>
    <property type="evidence" value="ECO:0007669"/>
    <property type="project" value="UniProtKB-EC"/>
</dbReference>
<dbReference type="Gene3D" id="3.30.40.10">
    <property type="entry name" value="Zinc/RING finger domain, C3HC4 (zinc finger)"/>
    <property type="match status" value="1"/>
</dbReference>
<evidence type="ECO:0000259" key="12">
    <source>
        <dbReference type="PROSITE" id="PS51873"/>
    </source>
</evidence>
<comment type="catalytic activity">
    <reaction evidence="1">
        <text>[E2 ubiquitin-conjugating enzyme]-S-ubiquitinyl-L-cysteine + [acceptor protein]-L-lysine = [E2 ubiquitin-conjugating enzyme]-L-cysteine + [acceptor protein]-N(6)-ubiquitinyl-L-lysine.</text>
        <dbReference type="EC" id="2.3.2.31"/>
    </reaction>
</comment>
<evidence type="ECO:0000313" key="14">
    <source>
        <dbReference type="Proteomes" id="UP000824998"/>
    </source>
</evidence>
<gene>
    <name evidence="13" type="ORF">BJ875DRAFT_377830</name>
</gene>
<dbReference type="Gene3D" id="1.20.120.1750">
    <property type="match status" value="1"/>
</dbReference>
<accession>A0A9P8C4R8</accession>
<evidence type="ECO:0000256" key="1">
    <source>
        <dbReference type="ARBA" id="ARBA00001798"/>
    </source>
</evidence>
<evidence type="ECO:0000313" key="13">
    <source>
        <dbReference type="EMBL" id="KAG9233804.1"/>
    </source>
</evidence>
<dbReference type="EMBL" id="MU251485">
    <property type="protein sequence ID" value="KAG9233804.1"/>
    <property type="molecule type" value="Genomic_DNA"/>
</dbReference>
<feature type="region of interest" description="Disordered" evidence="10">
    <location>
        <begin position="245"/>
        <end position="277"/>
    </location>
</feature>
<dbReference type="EC" id="2.3.2.31" evidence="2"/>